<dbReference type="RefSeq" id="WP_211784255.1">
    <property type="nucleotide sequence ID" value="NZ_CP047289.1"/>
</dbReference>
<keyword evidence="1" id="KW-0131">Cell cycle</keyword>
<name>A0A8J8SK04_9RHOB</name>
<dbReference type="AlphaFoldDB" id="A0A8J8SK04"/>
<keyword evidence="1" id="KW-0132">Cell division</keyword>
<protein>
    <submittedName>
        <fullName evidence="1">Cell division protein FtsL</fullName>
    </submittedName>
</protein>
<dbReference type="EMBL" id="CP047289">
    <property type="protein sequence ID" value="QUS35006.1"/>
    <property type="molecule type" value="Genomic_DNA"/>
</dbReference>
<keyword evidence="2" id="KW-1185">Reference proteome</keyword>
<dbReference type="GO" id="GO:0051301">
    <property type="term" value="P:cell division"/>
    <property type="evidence" value="ECO:0007669"/>
    <property type="project" value="UniProtKB-KW"/>
</dbReference>
<organism evidence="1 2">
    <name type="scientific">Falsirhodobacter algicola</name>
    <dbReference type="NCBI Taxonomy" id="2692330"/>
    <lineage>
        <taxon>Bacteria</taxon>
        <taxon>Pseudomonadati</taxon>
        <taxon>Pseudomonadota</taxon>
        <taxon>Alphaproteobacteria</taxon>
        <taxon>Rhodobacterales</taxon>
        <taxon>Paracoccaceae</taxon>
        <taxon>Falsirhodobacter</taxon>
    </lineage>
</organism>
<evidence type="ECO:0000313" key="2">
    <source>
        <dbReference type="Proteomes" id="UP000679284"/>
    </source>
</evidence>
<reference evidence="1" key="1">
    <citation type="submission" date="2020-01" db="EMBL/GenBank/DDBJ databases">
        <authorList>
            <person name="Yang Y."/>
            <person name="Kwon Y.M."/>
        </authorList>
    </citation>
    <scope>NUCLEOTIDE SEQUENCE</scope>
    <source>
        <strain evidence="1">PG104</strain>
    </source>
</reference>
<gene>
    <name evidence="1" type="ORF">GR316_01190</name>
</gene>
<dbReference type="KEGG" id="fap:GR316_01190"/>
<accession>A0A8J8SK04</accession>
<dbReference type="Proteomes" id="UP000679284">
    <property type="component" value="Chromosome"/>
</dbReference>
<evidence type="ECO:0000313" key="1">
    <source>
        <dbReference type="EMBL" id="QUS35006.1"/>
    </source>
</evidence>
<sequence length="114" mass="13120">MRALIYIASFLCVMLLAFWAYRENYATQEMLRGVSRLNAQIADLRSSLAMQRAEWAYLNRPERLEELVNINFDKLRLLPMTADQFGLPEQVTYPPQPLFGATIDPNAAQDELIP</sequence>
<proteinExistence type="predicted"/>